<evidence type="ECO:0000256" key="2">
    <source>
        <dbReference type="ARBA" id="ARBA00022741"/>
    </source>
</evidence>
<dbReference type="InterPro" id="IPR027417">
    <property type="entry name" value="P-loop_NTPase"/>
</dbReference>
<dbReference type="FunFam" id="3.40.50.300:FF:000106">
    <property type="entry name" value="Adenylate kinase mitochondrial"/>
    <property type="match status" value="1"/>
</dbReference>
<keyword evidence="5" id="KW-0175">Coiled coil</keyword>
<evidence type="ECO:0000256" key="5">
    <source>
        <dbReference type="SAM" id="Coils"/>
    </source>
</evidence>
<dbReference type="Pfam" id="PF05191">
    <property type="entry name" value="ADK_lid"/>
    <property type="match status" value="1"/>
</dbReference>
<proteinExistence type="inferred from homology"/>
<dbReference type="Proteomes" id="UP001157974">
    <property type="component" value="Unassembled WGS sequence"/>
</dbReference>
<protein>
    <recommendedName>
        <fullName evidence="6">Adenylate kinase active site lid domain-containing protein</fullName>
    </recommendedName>
</protein>
<evidence type="ECO:0000256" key="3">
    <source>
        <dbReference type="ARBA" id="ARBA00022777"/>
    </source>
</evidence>
<dbReference type="GO" id="GO:0004017">
    <property type="term" value="F:AMP kinase activity"/>
    <property type="evidence" value="ECO:0007669"/>
    <property type="project" value="InterPro"/>
</dbReference>
<dbReference type="NCBIfam" id="NF001381">
    <property type="entry name" value="PRK00279.1-3"/>
    <property type="match status" value="1"/>
</dbReference>
<reference evidence="7 8" key="1">
    <citation type="journal article" date="2023" name="Nat. Commun.">
        <title>Origin of minicircular mitochondrial genomes in red algae.</title>
        <authorList>
            <person name="Lee Y."/>
            <person name="Cho C.H."/>
            <person name="Lee Y.M."/>
            <person name="Park S.I."/>
            <person name="Yang J.H."/>
            <person name="West J.A."/>
            <person name="Bhattacharya D."/>
            <person name="Yoon H.S."/>
        </authorList>
    </citation>
    <scope>NUCLEOTIDE SEQUENCE [LARGE SCALE GENOMIC DNA]</scope>
    <source>
        <strain evidence="7 8">CCMP1338</strain>
        <tissue evidence="7">Whole cell</tissue>
    </source>
</reference>
<keyword evidence="3 4" id="KW-0418">Kinase</keyword>
<evidence type="ECO:0000256" key="4">
    <source>
        <dbReference type="RuleBase" id="RU003330"/>
    </source>
</evidence>
<dbReference type="NCBIfam" id="NF001380">
    <property type="entry name" value="PRK00279.1-2"/>
    <property type="match status" value="1"/>
</dbReference>
<dbReference type="SUPFAM" id="SSF52540">
    <property type="entry name" value="P-loop containing nucleoside triphosphate hydrolases"/>
    <property type="match status" value="1"/>
</dbReference>
<dbReference type="AlphaFoldDB" id="A0AAV8UNX0"/>
<dbReference type="PROSITE" id="PS00113">
    <property type="entry name" value="ADENYLATE_KINASE"/>
    <property type="match status" value="1"/>
</dbReference>
<organism evidence="7 8">
    <name type="scientific">Rhodosorus marinus</name>
    <dbReference type="NCBI Taxonomy" id="101924"/>
    <lineage>
        <taxon>Eukaryota</taxon>
        <taxon>Rhodophyta</taxon>
        <taxon>Stylonematophyceae</taxon>
        <taxon>Stylonematales</taxon>
        <taxon>Stylonemataceae</taxon>
        <taxon>Rhodosorus</taxon>
    </lineage>
</organism>
<dbReference type="PRINTS" id="PR00094">
    <property type="entry name" value="ADENYLTKNASE"/>
</dbReference>
<name>A0AAV8UNX0_9RHOD</name>
<evidence type="ECO:0000313" key="7">
    <source>
        <dbReference type="EMBL" id="KAJ8902336.1"/>
    </source>
</evidence>
<evidence type="ECO:0000259" key="6">
    <source>
        <dbReference type="Pfam" id="PF05191"/>
    </source>
</evidence>
<dbReference type="CDD" id="cd01428">
    <property type="entry name" value="ADK"/>
    <property type="match status" value="1"/>
</dbReference>
<keyword evidence="2" id="KW-0547">Nucleotide-binding</keyword>
<dbReference type="PANTHER" id="PTHR23359">
    <property type="entry name" value="NUCLEOTIDE KINASE"/>
    <property type="match status" value="1"/>
</dbReference>
<dbReference type="NCBIfam" id="NF011100">
    <property type="entry name" value="PRK14527.1"/>
    <property type="match status" value="1"/>
</dbReference>
<comment type="similarity">
    <text evidence="4">Belongs to the adenylate kinase family.</text>
</comment>
<evidence type="ECO:0000256" key="1">
    <source>
        <dbReference type="ARBA" id="ARBA00022679"/>
    </source>
</evidence>
<dbReference type="NCBIfam" id="TIGR01351">
    <property type="entry name" value="adk"/>
    <property type="match status" value="1"/>
</dbReference>
<gene>
    <name evidence="7" type="ORF">NDN08_006743</name>
</gene>
<dbReference type="InterPro" id="IPR006259">
    <property type="entry name" value="Adenyl_kin_sub"/>
</dbReference>
<comment type="caution">
    <text evidence="7">The sequence shown here is derived from an EMBL/GenBank/DDBJ whole genome shotgun (WGS) entry which is preliminary data.</text>
</comment>
<evidence type="ECO:0000313" key="8">
    <source>
        <dbReference type="Proteomes" id="UP001157974"/>
    </source>
</evidence>
<dbReference type="HAMAP" id="MF_00235">
    <property type="entry name" value="Adenylate_kinase_Adk"/>
    <property type="match status" value="1"/>
</dbReference>
<dbReference type="Pfam" id="PF00406">
    <property type="entry name" value="ADK"/>
    <property type="match status" value="1"/>
</dbReference>
<dbReference type="EMBL" id="JAMWBK010000009">
    <property type="protein sequence ID" value="KAJ8902336.1"/>
    <property type="molecule type" value="Genomic_DNA"/>
</dbReference>
<dbReference type="Gene3D" id="3.40.50.300">
    <property type="entry name" value="P-loop containing nucleotide triphosphate hydrolases"/>
    <property type="match status" value="1"/>
</dbReference>
<sequence length="338" mass="37233">MVAESENKKSDNGFSFEAAEKYLKSLIDEASKHVSENAKEADSYVEKAKEALDTAFQKVSPDSLMQELEKAQAAGKAQLEKAKEATDATSTQIVDSFLEKISTSTIVKELEKRLAKDEAESQQKTRTGLILIGPPGSGKGTQAPWLKEEHCLCHLATGDMLRAAVRAGTDLGKEAKKVMDDGGLVSDEIVVGLIKENIGSDDCKEGFILDGFPRTVTQAEKLDHMLSDEGMNLKSVLNFEVPNENLVTRITGRLFHPASGRSYHVMFNPPKEPMKDDVTGEDLIRRSDDNEETLRKRLASFSAQTAPVLDFYRKKGILTNIDATKDIPEVREQIKTSV</sequence>
<feature type="domain" description="Adenylate kinase active site lid" evidence="6">
    <location>
        <begin position="253"/>
        <end position="288"/>
    </location>
</feature>
<dbReference type="InterPro" id="IPR033690">
    <property type="entry name" value="Adenylat_kinase_CS"/>
</dbReference>
<keyword evidence="8" id="KW-1185">Reference proteome</keyword>
<dbReference type="InterPro" id="IPR000850">
    <property type="entry name" value="Adenylat/UMP-CMP_kin"/>
</dbReference>
<dbReference type="InterPro" id="IPR007862">
    <property type="entry name" value="Adenylate_kinase_lid-dom"/>
</dbReference>
<accession>A0AAV8UNX0</accession>
<dbReference type="GO" id="GO:0005524">
    <property type="term" value="F:ATP binding"/>
    <property type="evidence" value="ECO:0007669"/>
    <property type="project" value="InterPro"/>
</dbReference>
<feature type="coiled-coil region" evidence="5">
    <location>
        <begin position="65"/>
        <end position="127"/>
    </location>
</feature>
<keyword evidence="1 4" id="KW-0808">Transferase</keyword>